<feature type="domain" description="GST N-terminal" evidence="1">
    <location>
        <begin position="1"/>
        <end position="81"/>
    </location>
</feature>
<dbReference type="InterPro" id="IPR036282">
    <property type="entry name" value="Glutathione-S-Trfase_C_sf"/>
</dbReference>
<dbReference type="InterPro" id="IPR004046">
    <property type="entry name" value="GST_C"/>
</dbReference>
<dbReference type="Pfam" id="PF00043">
    <property type="entry name" value="GST_C"/>
    <property type="match status" value="1"/>
</dbReference>
<dbReference type="SFLD" id="SFLDS00019">
    <property type="entry name" value="Glutathione_Transferase_(cytos"/>
    <property type="match status" value="1"/>
</dbReference>
<dbReference type="EMBL" id="CP136921">
    <property type="protein sequence ID" value="WOO33036.1"/>
    <property type="molecule type" value="Genomic_DNA"/>
</dbReference>
<dbReference type="CDD" id="cd03189">
    <property type="entry name" value="GST_C_GTT1_like"/>
    <property type="match status" value="1"/>
</dbReference>
<organism evidence="3 4">
    <name type="scientific">Diaphorobacter limosus</name>
    <dbReference type="NCBI Taxonomy" id="3036128"/>
    <lineage>
        <taxon>Bacteria</taxon>
        <taxon>Pseudomonadati</taxon>
        <taxon>Pseudomonadota</taxon>
        <taxon>Betaproteobacteria</taxon>
        <taxon>Burkholderiales</taxon>
        <taxon>Comamonadaceae</taxon>
        <taxon>Diaphorobacter</taxon>
    </lineage>
</organism>
<accession>A0ABZ0J5Y4</accession>
<dbReference type="PANTHER" id="PTHR44051:SF9">
    <property type="entry name" value="GLUTATHIONE S-TRANSFERASE 1"/>
    <property type="match status" value="1"/>
</dbReference>
<dbReference type="SUPFAM" id="SSF47616">
    <property type="entry name" value="GST C-terminal domain-like"/>
    <property type="match status" value="1"/>
</dbReference>
<reference evidence="3 4" key="1">
    <citation type="submission" date="2023-03" db="EMBL/GenBank/DDBJ databases">
        <title>Diaphorobacter basophil sp. nov., isolated from a sewage-treatment plant.</title>
        <authorList>
            <person name="Yang K."/>
        </authorList>
    </citation>
    <scope>NUCLEOTIDE SEQUENCE [LARGE SCALE GENOMIC DNA]</scope>
    <source>
        <strain evidence="3 4">Y-1</strain>
    </source>
</reference>
<dbReference type="PROSITE" id="PS50404">
    <property type="entry name" value="GST_NTER"/>
    <property type="match status" value="1"/>
</dbReference>
<keyword evidence="4" id="KW-1185">Reference proteome</keyword>
<dbReference type="Proteomes" id="UP001303211">
    <property type="component" value="Chromosome"/>
</dbReference>
<sequence length="229" mass="26209">MLTVHHLETSRSQRILWLLEELAVPYDIRLYRRDPVSRLAPAALKQIHQLGKSPVVTDGDTVVAESGAIIEYLVERFGAQARNELAQLEPARGTPEHRQCRFWMHYAEGSLMNWLVMKLVFDTIPRQPMPFFVRPIARALCSKVQQKLIHPNVQTALAFIDGHLAKNRWFDGEHLSMADFQMSFSVEAALARGGDESQWPHLVAYRQRMQERPAYQRALDKGGPVLMQA</sequence>
<evidence type="ECO:0000259" key="1">
    <source>
        <dbReference type="PROSITE" id="PS50404"/>
    </source>
</evidence>
<dbReference type="InterPro" id="IPR040079">
    <property type="entry name" value="Glutathione_S-Trfase"/>
</dbReference>
<dbReference type="SUPFAM" id="SSF52833">
    <property type="entry name" value="Thioredoxin-like"/>
    <property type="match status" value="1"/>
</dbReference>
<dbReference type="InterPro" id="IPR004045">
    <property type="entry name" value="Glutathione_S-Trfase_N"/>
</dbReference>
<dbReference type="Gene3D" id="3.40.30.10">
    <property type="entry name" value="Glutaredoxin"/>
    <property type="match status" value="1"/>
</dbReference>
<dbReference type="RefSeq" id="WP_317702439.1">
    <property type="nucleotide sequence ID" value="NZ_CP136921.1"/>
</dbReference>
<dbReference type="Pfam" id="PF13409">
    <property type="entry name" value="GST_N_2"/>
    <property type="match status" value="1"/>
</dbReference>
<evidence type="ECO:0000259" key="2">
    <source>
        <dbReference type="PROSITE" id="PS50405"/>
    </source>
</evidence>
<gene>
    <name evidence="3" type="ORF">P4826_02710</name>
</gene>
<dbReference type="Gene3D" id="1.20.1050.10">
    <property type="match status" value="1"/>
</dbReference>
<dbReference type="InterPro" id="IPR036249">
    <property type="entry name" value="Thioredoxin-like_sf"/>
</dbReference>
<dbReference type="CDD" id="cd03046">
    <property type="entry name" value="GST_N_GTT1_like"/>
    <property type="match status" value="1"/>
</dbReference>
<evidence type="ECO:0000313" key="4">
    <source>
        <dbReference type="Proteomes" id="UP001303211"/>
    </source>
</evidence>
<dbReference type="SFLD" id="SFLDG01150">
    <property type="entry name" value="Main.1:_Beta-like"/>
    <property type="match status" value="1"/>
</dbReference>
<dbReference type="PROSITE" id="PS50405">
    <property type="entry name" value="GST_CTER"/>
    <property type="match status" value="1"/>
</dbReference>
<proteinExistence type="predicted"/>
<feature type="domain" description="GST C-terminal" evidence="2">
    <location>
        <begin position="93"/>
        <end position="229"/>
    </location>
</feature>
<evidence type="ECO:0000313" key="3">
    <source>
        <dbReference type="EMBL" id="WOO33036.1"/>
    </source>
</evidence>
<protein>
    <submittedName>
        <fullName evidence="3">Glutathione S-transferase</fullName>
    </submittedName>
</protein>
<dbReference type="PANTHER" id="PTHR44051">
    <property type="entry name" value="GLUTATHIONE S-TRANSFERASE-RELATED"/>
    <property type="match status" value="1"/>
</dbReference>
<dbReference type="SFLD" id="SFLDG00358">
    <property type="entry name" value="Main_(cytGST)"/>
    <property type="match status" value="1"/>
</dbReference>
<dbReference type="InterPro" id="IPR010987">
    <property type="entry name" value="Glutathione-S-Trfase_C-like"/>
</dbReference>
<name>A0ABZ0J5Y4_9BURK</name>